<dbReference type="Proteomes" id="UP001152795">
    <property type="component" value="Unassembled WGS sequence"/>
</dbReference>
<organism evidence="1 2">
    <name type="scientific">Paramuricea clavata</name>
    <name type="common">Red gorgonian</name>
    <name type="synonym">Violescent sea-whip</name>
    <dbReference type="NCBI Taxonomy" id="317549"/>
    <lineage>
        <taxon>Eukaryota</taxon>
        <taxon>Metazoa</taxon>
        <taxon>Cnidaria</taxon>
        <taxon>Anthozoa</taxon>
        <taxon>Octocorallia</taxon>
        <taxon>Malacalcyonacea</taxon>
        <taxon>Plexauridae</taxon>
        <taxon>Paramuricea</taxon>
    </lineage>
</organism>
<protein>
    <submittedName>
        <fullName evidence="1">Uncharacterized protein</fullName>
    </submittedName>
</protein>
<accession>A0A7D9I9D3</accession>
<evidence type="ECO:0000313" key="1">
    <source>
        <dbReference type="EMBL" id="CAB4003480.1"/>
    </source>
</evidence>
<dbReference type="SUPFAM" id="SSF57501">
    <property type="entry name" value="Cystine-knot cytokines"/>
    <property type="match status" value="1"/>
</dbReference>
<keyword evidence="2" id="KW-1185">Reference proteome</keyword>
<proteinExistence type="predicted"/>
<dbReference type="InterPro" id="IPR029034">
    <property type="entry name" value="Cystine-knot_cytokine"/>
</dbReference>
<dbReference type="EMBL" id="CACRXK020004640">
    <property type="protein sequence ID" value="CAB4003480.1"/>
    <property type="molecule type" value="Genomic_DNA"/>
</dbReference>
<comment type="caution">
    <text evidence="1">The sequence shown here is derived from an EMBL/GenBank/DDBJ whole genome shotgun (WGS) entry which is preliminary data.</text>
</comment>
<reference evidence="1" key="1">
    <citation type="submission" date="2020-04" db="EMBL/GenBank/DDBJ databases">
        <authorList>
            <person name="Alioto T."/>
            <person name="Alioto T."/>
            <person name="Gomez Garrido J."/>
        </authorList>
    </citation>
    <scope>NUCLEOTIDE SEQUENCE</scope>
    <source>
        <strain evidence="1">A484AB</strain>
    </source>
</reference>
<name>A0A7D9I9D3_PARCT</name>
<sequence length="125" mass="14712">MRHLTCEAAPAKPPQVDRSKTHKNAMLEKTYQTERLLKKAIKNSQWFTKPRTSKTISDCPFTWKMSEPQHNRLPRHVVEAECISCSLSCKPLVYHLTVRINDGPNKRYWTTIPVKVAYIYDLQWR</sequence>
<dbReference type="AlphaFoldDB" id="A0A7D9I9D3"/>
<gene>
    <name evidence="1" type="ORF">PACLA_8A073920</name>
</gene>
<evidence type="ECO:0000313" key="2">
    <source>
        <dbReference type="Proteomes" id="UP001152795"/>
    </source>
</evidence>